<dbReference type="AlphaFoldDB" id="A0A146GC73"/>
<evidence type="ECO:0000313" key="2">
    <source>
        <dbReference type="Proteomes" id="UP000076023"/>
    </source>
</evidence>
<dbReference type="Gene3D" id="3.90.190.10">
    <property type="entry name" value="Protein tyrosine phosphatase superfamily"/>
    <property type="match status" value="1"/>
</dbReference>
<dbReference type="InterPro" id="IPR029021">
    <property type="entry name" value="Prot-tyrosine_phosphatase-like"/>
</dbReference>
<dbReference type="Proteomes" id="UP000076023">
    <property type="component" value="Unassembled WGS sequence"/>
</dbReference>
<proteinExistence type="predicted"/>
<protein>
    <submittedName>
        <fullName evidence="1">Protein-tyrosine phosphatase</fullName>
    </submittedName>
</protein>
<dbReference type="InterPro" id="IPR016130">
    <property type="entry name" value="Tyr_Pase_AS"/>
</dbReference>
<dbReference type="OrthoDB" id="9815473at2"/>
<dbReference type="Pfam" id="PF13350">
    <property type="entry name" value="Y_phosphatase3"/>
    <property type="match status" value="1"/>
</dbReference>
<sequence length="393" mass="43906">MKSRTFLIALVWALPGLLHAEIVLKSPAPDATISTVAPELRAFLDMPQEQRREFFNDPEKRKSLNKVRNAQPYAFTWECTDGEHGPFRVVISEKEDFSTPSPALALPTGKDASPNEARIANFLIEKTYYWKVEGLDANGQPTSSQTARFHTDPLAPRLLTIPNIENARDLGGRTGLDGRNIRQGLIYRSAGLNANSPDFDWDRTKWKKERIEDFRIGDTKLSPEGVAYINDVLRWKTDLDLRGPGEVATMKESPAGPAVKWVHNSSLSYGKVFGQDGNCTGEGPEAMARNFRLFCDRANYPIEFHCIAGADRTGALAYVLNGVLGVKADDLEKDWEITANSYFKYEKMFNDLSGGFEKFGAPGDPLHKKIEAYLQKIGITPEEIASFRAIMLE</sequence>
<accession>A0A146GC73</accession>
<dbReference type="STRING" id="690879.TSACC_23227"/>
<dbReference type="SUPFAM" id="SSF52799">
    <property type="entry name" value="(Phosphotyrosine protein) phosphatases II"/>
    <property type="match status" value="1"/>
</dbReference>
<dbReference type="InterPro" id="IPR013783">
    <property type="entry name" value="Ig-like_fold"/>
</dbReference>
<evidence type="ECO:0000313" key="1">
    <source>
        <dbReference type="EMBL" id="GAT34793.1"/>
    </source>
</evidence>
<name>A0A146GC73_TERSA</name>
<keyword evidence="2" id="KW-1185">Reference proteome</keyword>
<dbReference type="EMBL" id="BDCO01000002">
    <property type="protein sequence ID" value="GAT34793.1"/>
    <property type="molecule type" value="Genomic_DNA"/>
</dbReference>
<gene>
    <name evidence="1" type="ORF">TSACC_23227</name>
</gene>
<dbReference type="InterPro" id="IPR026893">
    <property type="entry name" value="Tyr/Ser_Pase_IphP-type"/>
</dbReference>
<dbReference type="GO" id="GO:0004721">
    <property type="term" value="F:phosphoprotein phosphatase activity"/>
    <property type="evidence" value="ECO:0007669"/>
    <property type="project" value="InterPro"/>
</dbReference>
<organism evidence="1 2">
    <name type="scientific">Terrimicrobium sacchariphilum</name>
    <dbReference type="NCBI Taxonomy" id="690879"/>
    <lineage>
        <taxon>Bacteria</taxon>
        <taxon>Pseudomonadati</taxon>
        <taxon>Verrucomicrobiota</taxon>
        <taxon>Terrimicrobiia</taxon>
        <taxon>Terrimicrobiales</taxon>
        <taxon>Terrimicrobiaceae</taxon>
        <taxon>Terrimicrobium</taxon>
    </lineage>
</organism>
<comment type="caution">
    <text evidence="1">The sequence shown here is derived from an EMBL/GenBank/DDBJ whole genome shotgun (WGS) entry which is preliminary data.</text>
</comment>
<dbReference type="PROSITE" id="PS00383">
    <property type="entry name" value="TYR_PHOSPHATASE_1"/>
    <property type="match status" value="1"/>
</dbReference>
<dbReference type="RefSeq" id="WP_075080395.1">
    <property type="nucleotide sequence ID" value="NZ_BDCO01000002.1"/>
</dbReference>
<reference evidence="2" key="1">
    <citation type="journal article" date="2017" name="Genome Announc.">
        <title>Draft Genome Sequence of Terrimicrobium sacchariphilum NM-5T, a Facultative Anaerobic Soil Bacterium of the Class Spartobacteria.</title>
        <authorList>
            <person name="Qiu Y.L."/>
            <person name="Tourlousse D.M."/>
            <person name="Matsuura N."/>
            <person name="Ohashi A."/>
            <person name="Sekiguchi Y."/>
        </authorList>
    </citation>
    <scope>NUCLEOTIDE SEQUENCE [LARGE SCALE GENOMIC DNA]</scope>
    <source>
        <strain evidence="2">NM-5</strain>
    </source>
</reference>
<dbReference type="InParanoid" id="A0A146GC73"/>
<dbReference type="Gene3D" id="2.60.40.10">
    <property type="entry name" value="Immunoglobulins"/>
    <property type="match status" value="1"/>
</dbReference>